<keyword evidence="3" id="KW-0732">Signal</keyword>
<feature type="region of interest" description="Disordered" evidence="5">
    <location>
        <begin position="75"/>
        <end position="96"/>
    </location>
</feature>
<evidence type="ECO:0000256" key="3">
    <source>
        <dbReference type="ARBA" id="ARBA00022729"/>
    </source>
</evidence>
<dbReference type="Pfam" id="PF18884">
    <property type="entry name" value="TSP3_bac"/>
    <property type="match status" value="2"/>
</dbReference>
<keyword evidence="2" id="KW-0964">Secreted</keyword>
<evidence type="ECO:0000313" key="7">
    <source>
        <dbReference type="Proteomes" id="UP000178908"/>
    </source>
</evidence>
<evidence type="ECO:0000313" key="6">
    <source>
        <dbReference type="EMBL" id="OGN08013.1"/>
    </source>
</evidence>
<protein>
    <recommendedName>
        <fullName evidence="8">EF-hand domain-containing protein</fullName>
    </recommendedName>
</protein>
<comment type="subcellular location">
    <subcellularLocation>
        <location evidence="1">Secreted</location>
    </subcellularLocation>
</comment>
<gene>
    <name evidence="6" type="ORF">A3C61_02150</name>
</gene>
<accession>A0A1F8F4G2</accession>
<evidence type="ECO:0000256" key="1">
    <source>
        <dbReference type="ARBA" id="ARBA00004613"/>
    </source>
</evidence>
<evidence type="ECO:0000256" key="2">
    <source>
        <dbReference type="ARBA" id="ARBA00022525"/>
    </source>
</evidence>
<keyword evidence="4" id="KW-0106">Calcium</keyword>
<dbReference type="AlphaFoldDB" id="A0A1F8F4G2"/>
<dbReference type="InterPro" id="IPR018247">
    <property type="entry name" value="EF_Hand_1_Ca_BS"/>
</dbReference>
<dbReference type="Proteomes" id="UP000178908">
    <property type="component" value="Unassembled WGS sequence"/>
</dbReference>
<dbReference type="EMBL" id="MGJO01000058">
    <property type="protein sequence ID" value="OGN08013.1"/>
    <property type="molecule type" value="Genomic_DNA"/>
</dbReference>
<name>A0A1F8F4G2_9BACT</name>
<proteinExistence type="predicted"/>
<evidence type="ECO:0008006" key="8">
    <source>
        <dbReference type="Google" id="ProtNLM"/>
    </source>
</evidence>
<evidence type="ECO:0000256" key="4">
    <source>
        <dbReference type="ARBA" id="ARBA00022837"/>
    </source>
</evidence>
<comment type="caution">
    <text evidence="6">The sequence shown here is derived from an EMBL/GenBank/DDBJ whole genome shotgun (WGS) entry which is preliminary data.</text>
</comment>
<dbReference type="PROSITE" id="PS00018">
    <property type="entry name" value="EF_HAND_1"/>
    <property type="match status" value="1"/>
</dbReference>
<sequence length="291" mass="31728">MNSKIKVFFVFLAVLAVFSVLSFSDILRGIHSANLSNTLKSSALSGQSDDIDNDGLSNVEESYWNTNFQNPDSDSDGFLDGEEVASGHDPSVKGPDDALIESNLTQKLANLTLGGVMEGSLKSDSPDYDKSVNALTLSIVDDGLISFNPEISLSDLKTIDPTKESKDIYIAQIDSVLEKLYKALSQETKEIGAKLELVNNGGMSNPQFIEYFISQREIFNAIAKEILQIPVPADLLNKHASFINYILTLSKVNDSLAKGKDDPIRATVGFNLFIGLVEDFSTVIQSSFLEN</sequence>
<evidence type="ECO:0000256" key="5">
    <source>
        <dbReference type="SAM" id="MobiDB-lite"/>
    </source>
</evidence>
<dbReference type="InterPro" id="IPR059100">
    <property type="entry name" value="TSP3_bac"/>
</dbReference>
<organism evidence="6 7">
    <name type="scientific">Candidatus Yanofskybacteria bacterium RIFCSPHIGHO2_02_FULL_39_10</name>
    <dbReference type="NCBI Taxonomy" id="1802674"/>
    <lineage>
        <taxon>Bacteria</taxon>
        <taxon>Candidatus Yanofskyibacteriota</taxon>
    </lineage>
</organism>
<reference evidence="6 7" key="1">
    <citation type="journal article" date="2016" name="Nat. Commun.">
        <title>Thousands of microbial genomes shed light on interconnected biogeochemical processes in an aquifer system.</title>
        <authorList>
            <person name="Anantharaman K."/>
            <person name="Brown C.T."/>
            <person name="Hug L.A."/>
            <person name="Sharon I."/>
            <person name="Castelle C.J."/>
            <person name="Probst A.J."/>
            <person name="Thomas B.C."/>
            <person name="Singh A."/>
            <person name="Wilkins M.J."/>
            <person name="Karaoz U."/>
            <person name="Brodie E.L."/>
            <person name="Williams K.H."/>
            <person name="Hubbard S.S."/>
            <person name="Banfield J.F."/>
        </authorList>
    </citation>
    <scope>NUCLEOTIDE SEQUENCE [LARGE SCALE GENOMIC DNA]</scope>
</reference>